<organism evidence="6 7">
    <name type="scientific">Chamaesiphon polymorphus CCALA 037</name>
    <dbReference type="NCBI Taxonomy" id="2107692"/>
    <lineage>
        <taxon>Bacteria</taxon>
        <taxon>Bacillati</taxon>
        <taxon>Cyanobacteriota</taxon>
        <taxon>Cyanophyceae</taxon>
        <taxon>Gomontiellales</taxon>
        <taxon>Chamaesiphonaceae</taxon>
        <taxon>Chamaesiphon</taxon>
    </lineage>
</organism>
<dbReference type="SUPFAM" id="SSF46689">
    <property type="entry name" value="Homeodomain-like"/>
    <property type="match status" value="1"/>
</dbReference>
<gene>
    <name evidence="6" type="ORF">C7B77_08100</name>
</gene>
<dbReference type="InterPro" id="IPR036271">
    <property type="entry name" value="Tet_transcr_reg_TetR-rel_C_sf"/>
</dbReference>
<evidence type="ECO:0000313" key="7">
    <source>
        <dbReference type="Proteomes" id="UP000238937"/>
    </source>
</evidence>
<dbReference type="AlphaFoldDB" id="A0A2T1GID5"/>
<keyword evidence="7" id="KW-1185">Reference proteome</keyword>
<feature type="DNA-binding region" description="H-T-H motif" evidence="4">
    <location>
        <begin position="35"/>
        <end position="54"/>
    </location>
</feature>
<reference evidence="6 7" key="1">
    <citation type="submission" date="2018-03" db="EMBL/GenBank/DDBJ databases">
        <title>The ancient ancestry and fast evolution of plastids.</title>
        <authorList>
            <person name="Moore K.R."/>
            <person name="Magnabosco C."/>
            <person name="Momper L."/>
            <person name="Gold D.A."/>
            <person name="Bosak T."/>
            <person name="Fournier G.P."/>
        </authorList>
    </citation>
    <scope>NUCLEOTIDE SEQUENCE [LARGE SCALE GENOMIC DNA]</scope>
    <source>
        <strain evidence="6 7">CCALA 037</strain>
    </source>
</reference>
<evidence type="ECO:0000313" key="6">
    <source>
        <dbReference type="EMBL" id="PSB57502.1"/>
    </source>
</evidence>
<dbReference type="PANTHER" id="PTHR30055">
    <property type="entry name" value="HTH-TYPE TRANSCRIPTIONAL REGULATOR RUTR"/>
    <property type="match status" value="1"/>
</dbReference>
<dbReference type="PRINTS" id="PR00455">
    <property type="entry name" value="HTHTETR"/>
</dbReference>
<evidence type="ECO:0000256" key="3">
    <source>
        <dbReference type="ARBA" id="ARBA00023163"/>
    </source>
</evidence>
<dbReference type="EMBL" id="PVWO01000073">
    <property type="protein sequence ID" value="PSB57502.1"/>
    <property type="molecule type" value="Genomic_DNA"/>
</dbReference>
<dbReference type="Pfam" id="PF13305">
    <property type="entry name" value="TetR_C_33"/>
    <property type="match status" value="1"/>
</dbReference>
<name>A0A2T1GID5_9CYAN</name>
<feature type="domain" description="HTH tetR-type" evidence="5">
    <location>
        <begin position="12"/>
        <end position="72"/>
    </location>
</feature>
<dbReference type="InterPro" id="IPR050109">
    <property type="entry name" value="HTH-type_TetR-like_transc_reg"/>
</dbReference>
<dbReference type="GO" id="GO:0003700">
    <property type="term" value="F:DNA-binding transcription factor activity"/>
    <property type="evidence" value="ECO:0007669"/>
    <property type="project" value="TreeGrafter"/>
</dbReference>
<dbReference type="Pfam" id="PF00440">
    <property type="entry name" value="TetR_N"/>
    <property type="match status" value="1"/>
</dbReference>
<dbReference type="RefSeq" id="WP_106302596.1">
    <property type="nucleotide sequence ID" value="NZ_PVWO01000073.1"/>
</dbReference>
<dbReference type="PANTHER" id="PTHR30055:SF212">
    <property type="entry name" value="TETR-FAMILY FAMILY TRANSCRIPTIONAL REGULATOR"/>
    <property type="match status" value="1"/>
</dbReference>
<dbReference type="GO" id="GO:0000976">
    <property type="term" value="F:transcription cis-regulatory region binding"/>
    <property type="evidence" value="ECO:0007669"/>
    <property type="project" value="TreeGrafter"/>
</dbReference>
<evidence type="ECO:0000256" key="2">
    <source>
        <dbReference type="ARBA" id="ARBA00023125"/>
    </source>
</evidence>
<dbReference type="PROSITE" id="PS50977">
    <property type="entry name" value="HTH_TETR_2"/>
    <property type="match status" value="1"/>
</dbReference>
<dbReference type="Gene3D" id="1.10.357.10">
    <property type="entry name" value="Tetracycline Repressor, domain 2"/>
    <property type="match status" value="1"/>
</dbReference>
<dbReference type="InterPro" id="IPR025996">
    <property type="entry name" value="MT1864/Rv1816-like_C"/>
</dbReference>
<dbReference type="InterPro" id="IPR001647">
    <property type="entry name" value="HTH_TetR"/>
</dbReference>
<evidence type="ECO:0000256" key="4">
    <source>
        <dbReference type="PROSITE-ProRule" id="PRU00335"/>
    </source>
</evidence>
<keyword evidence="1" id="KW-0805">Transcription regulation</keyword>
<dbReference type="Proteomes" id="UP000238937">
    <property type="component" value="Unassembled WGS sequence"/>
</dbReference>
<sequence length="210" mass="23627">MGSSERKERQKAQLQQQILDAAKEITIRDGFAALTMRKIAQAIEYAPGTIYLYFESRDEIAIQLCRQGYQELFECLQPTMNIADPRDRLRAIASAYSDFGLTNPATYRLIFMEDPKFTNAALSQVPIDREDGAGMRSIQLLVKVFDDMKADRMLSSDVNSARLAEIFWTSLHGILSIKLTFPGFLTTPSEELVKIMTDTFLAGLSPDLSL</sequence>
<protein>
    <submittedName>
        <fullName evidence="6">TetR/AcrR family transcriptional regulator</fullName>
    </submittedName>
</protein>
<comment type="caution">
    <text evidence="6">The sequence shown here is derived from an EMBL/GenBank/DDBJ whole genome shotgun (WGS) entry which is preliminary data.</text>
</comment>
<keyword evidence="3" id="KW-0804">Transcription</keyword>
<dbReference type="OrthoDB" id="9780939at2"/>
<dbReference type="InterPro" id="IPR009057">
    <property type="entry name" value="Homeodomain-like_sf"/>
</dbReference>
<dbReference type="Gene3D" id="1.10.10.60">
    <property type="entry name" value="Homeodomain-like"/>
    <property type="match status" value="1"/>
</dbReference>
<proteinExistence type="predicted"/>
<accession>A0A2T1GID5</accession>
<evidence type="ECO:0000259" key="5">
    <source>
        <dbReference type="PROSITE" id="PS50977"/>
    </source>
</evidence>
<keyword evidence="2 4" id="KW-0238">DNA-binding</keyword>
<evidence type="ECO:0000256" key="1">
    <source>
        <dbReference type="ARBA" id="ARBA00023015"/>
    </source>
</evidence>
<dbReference type="SUPFAM" id="SSF48498">
    <property type="entry name" value="Tetracyclin repressor-like, C-terminal domain"/>
    <property type="match status" value="1"/>
</dbReference>